<evidence type="ECO:0000313" key="15">
    <source>
        <dbReference type="Proteomes" id="UP000250642"/>
    </source>
</evidence>
<evidence type="ECO:0000256" key="9">
    <source>
        <dbReference type="PIRSR" id="PIRSR601088-2"/>
    </source>
</evidence>
<dbReference type="PROSITE" id="PS01324">
    <property type="entry name" value="GLYCOSYL_HYDROL_F4"/>
    <property type="match status" value="1"/>
</dbReference>
<evidence type="ECO:0000256" key="10">
    <source>
        <dbReference type="PIRSR" id="PIRSR601088-3"/>
    </source>
</evidence>
<dbReference type="SUPFAM" id="SSF56327">
    <property type="entry name" value="LDH C-terminal domain-like"/>
    <property type="match status" value="1"/>
</dbReference>
<sequence>MNKITFLGAGSTVFVKNVLGDVMMTEALQDFELALFDIDAERLSDSERLLTSMARSIGSGCSIKAYTDRKEALRGAKYVINAIQVGGYDPCTITDFEIPKKYGLRQTIADTLGIGGIFRNLRTIPVMLDFAQDMQEVCPDAWFLNYTNPMAVLTNVMNVHGGIKTVGLCHSVQVCVPHLFDALGIDQTGVVAKVAGINHMAWLLEVTRDGQDLYPEIKRLAKEKQKEQHDDMVRYELMQRFGYYVTESSEHNAEYHPYFIKRNYPELIERFNIPLDEYPRRCVDQIEGWKEMREKLLSSENIEHTRSREYASHIMEAMETDRPYKIGGNVMNNGLITNLPREACVEVPCLVDGSGISPTYIGDLPPQLAALNRTNINTQLLTIEAAITGKKEHIYHAAMLDPHTAAELSIDDIVSMCDELIEAHGDWLPKYTS</sequence>
<name>A0A329QHH2_9BACL</name>
<keyword evidence="10" id="KW-0170">Cobalt</keyword>
<evidence type="ECO:0000256" key="11">
    <source>
        <dbReference type="PIRSR" id="PIRSR601088-4"/>
    </source>
</evidence>
<gene>
    <name evidence="14" type="ORF">DC345_30560</name>
</gene>
<dbReference type="Pfam" id="PF11975">
    <property type="entry name" value="Glyco_hydro_4C"/>
    <property type="match status" value="1"/>
</dbReference>
<dbReference type="InterPro" id="IPR022616">
    <property type="entry name" value="Glyco_hydro_4_C"/>
</dbReference>
<proteinExistence type="inferred from homology"/>
<dbReference type="GO" id="GO:0016616">
    <property type="term" value="F:oxidoreductase activity, acting on the CH-OH group of donors, NAD or NADP as acceptor"/>
    <property type="evidence" value="ECO:0007669"/>
    <property type="project" value="InterPro"/>
</dbReference>
<dbReference type="InterPro" id="IPR053715">
    <property type="entry name" value="GH4_Enzyme_sf"/>
</dbReference>
<dbReference type="Proteomes" id="UP000250642">
    <property type="component" value="Unassembled WGS sequence"/>
</dbReference>
<feature type="binding site" evidence="10">
    <location>
        <position position="199"/>
    </location>
    <ligand>
        <name>Mn(2+)</name>
        <dbReference type="ChEBI" id="CHEBI:29035"/>
    </ligand>
</feature>
<dbReference type="PANTHER" id="PTHR32092:SF6">
    <property type="entry name" value="ALPHA-GALACTOSIDASE"/>
    <property type="match status" value="1"/>
</dbReference>
<dbReference type="NCBIfam" id="NF011657">
    <property type="entry name" value="PRK15076.1"/>
    <property type="match status" value="1"/>
</dbReference>
<keyword evidence="6 10" id="KW-0464">Manganese</keyword>
<dbReference type="Gene3D" id="3.90.1820.10">
    <property type="entry name" value="AglA-like glucosidase"/>
    <property type="match status" value="1"/>
</dbReference>
<reference evidence="14 15" key="1">
    <citation type="submission" date="2018-04" db="EMBL/GenBank/DDBJ databases">
        <title>Paenibacillus taichungensis Genome sequencing and assembly.</title>
        <authorList>
            <person name="Xu J."/>
            <person name="Rensing C."/>
            <person name="Mazhar H.S."/>
        </authorList>
    </citation>
    <scope>NUCLEOTIDE SEQUENCE [LARGE SCALE GENOMIC DNA]</scope>
    <source>
        <strain evidence="14 15">NC1</strain>
    </source>
</reference>
<feature type="binding site" evidence="10">
    <location>
        <position position="169"/>
    </location>
    <ligand>
        <name>Mn(2+)</name>
        <dbReference type="ChEBI" id="CHEBI:29035"/>
    </ligand>
</feature>
<feature type="domain" description="Glycosyl hydrolase family 4 C-terminal" evidence="13">
    <location>
        <begin position="194"/>
        <end position="404"/>
    </location>
</feature>
<feature type="site" description="Increases basicity of active site Tyr" evidence="11">
    <location>
        <position position="110"/>
    </location>
</feature>
<keyword evidence="10" id="KW-0533">Nickel</keyword>
<evidence type="ECO:0000256" key="3">
    <source>
        <dbReference type="ARBA" id="ARBA00022723"/>
    </source>
</evidence>
<keyword evidence="5 12" id="KW-0520">NAD</keyword>
<organism evidence="14 15">
    <name type="scientific">Paenibacillus taichungensis</name>
    <dbReference type="NCBI Taxonomy" id="484184"/>
    <lineage>
        <taxon>Bacteria</taxon>
        <taxon>Bacillati</taxon>
        <taxon>Bacillota</taxon>
        <taxon>Bacilli</taxon>
        <taxon>Bacillales</taxon>
        <taxon>Paenibacillaceae</taxon>
        <taxon>Paenibacillus</taxon>
    </lineage>
</organism>
<accession>A0A329QHH2</accession>
<evidence type="ECO:0000313" key="14">
    <source>
        <dbReference type="EMBL" id="RAW09798.1"/>
    </source>
</evidence>
<evidence type="ECO:0000256" key="1">
    <source>
        <dbReference type="ARBA" id="ARBA00001936"/>
    </source>
</evidence>
<dbReference type="GO" id="GO:0004553">
    <property type="term" value="F:hydrolase activity, hydrolyzing O-glycosyl compounds"/>
    <property type="evidence" value="ECO:0007669"/>
    <property type="project" value="InterPro"/>
</dbReference>
<keyword evidence="3 10" id="KW-0479">Metal-binding</keyword>
<evidence type="ECO:0000256" key="5">
    <source>
        <dbReference type="ARBA" id="ARBA00023027"/>
    </source>
</evidence>
<protein>
    <submittedName>
        <fullName evidence="14">Alpha-glucosidase/alpha-galactosidase</fullName>
    </submittedName>
</protein>
<dbReference type="AlphaFoldDB" id="A0A329QHH2"/>
<dbReference type="InterPro" id="IPR019802">
    <property type="entry name" value="GlycHydrolase_4_CS"/>
</dbReference>
<comment type="cofactor">
    <cofactor evidence="1">
        <name>Mn(2+)</name>
        <dbReference type="ChEBI" id="CHEBI:29035"/>
    </cofactor>
</comment>
<keyword evidence="7" id="KW-0119">Carbohydrate metabolism</keyword>
<keyword evidence="4 12" id="KW-0378">Hydrolase</keyword>
<dbReference type="GO" id="GO:0005975">
    <property type="term" value="P:carbohydrate metabolic process"/>
    <property type="evidence" value="ECO:0007669"/>
    <property type="project" value="InterPro"/>
</dbReference>
<keyword evidence="8 12" id="KW-0326">Glycosidase</keyword>
<comment type="cofactor">
    <cofactor evidence="12">
        <name>NAD(+)</name>
        <dbReference type="ChEBI" id="CHEBI:57540"/>
    </cofactor>
    <text evidence="12">Binds 1 NAD(+) per subunit.</text>
</comment>
<dbReference type="RefSeq" id="WP_113056343.1">
    <property type="nucleotide sequence ID" value="NZ_QEVW01000033.1"/>
</dbReference>
<comment type="caution">
    <text evidence="14">The sequence shown here is derived from an EMBL/GenBank/DDBJ whole genome shotgun (WGS) entry which is preliminary data.</text>
</comment>
<evidence type="ECO:0000256" key="2">
    <source>
        <dbReference type="ARBA" id="ARBA00010141"/>
    </source>
</evidence>
<dbReference type="EMBL" id="QEVW01000033">
    <property type="protein sequence ID" value="RAW09798.1"/>
    <property type="molecule type" value="Genomic_DNA"/>
</dbReference>
<dbReference type="Pfam" id="PF02056">
    <property type="entry name" value="Glyco_hydro_4"/>
    <property type="match status" value="1"/>
</dbReference>
<dbReference type="InterPro" id="IPR036291">
    <property type="entry name" value="NAD(P)-bd_dom_sf"/>
</dbReference>
<dbReference type="InterPro" id="IPR015955">
    <property type="entry name" value="Lactate_DH/Glyco_Ohase_4_C"/>
</dbReference>
<evidence type="ECO:0000259" key="13">
    <source>
        <dbReference type="Pfam" id="PF11975"/>
    </source>
</evidence>
<keyword evidence="10" id="KW-0408">Iron</keyword>
<dbReference type="PRINTS" id="PR00732">
    <property type="entry name" value="GLHYDRLASE4"/>
</dbReference>
<comment type="similarity">
    <text evidence="2 12">Belongs to the glycosyl hydrolase 4 family.</text>
</comment>
<feature type="binding site" evidence="9">
    <location>
        <position position="148"/>
    </location>
    <ligand>
        <name>substrate</name>
    </ligand>
</feature>
<dbReference type="GO" id="GO:0046872">
    <property type="term" value="F:metal ion binding"/>
    <property type="evidence" value="ECO:0007669"/>
    <property type="project" value="UniProtKB-KW"/>
</dbReference>
<dbReference type="PANTHER" id="PTHR32092">
    <property type="entry name" value="6-PHOSPHO-BETA-GLUCOSIDASE-RELATED"/>
    <property type="match status" value="1"/>
</dbReference>
<evidence type="ECO:0000256" key="12">
    <source>
        <dbReference type="RuleBase" id="RU361152"/>
    </source>
</evidence>
<evidence type="ECO:0000256" key="4">
    <source>
        <dbReference type="ARBA" id="ARBA00022801"/>
    </source>
</evidence>
<evidence type="ECO:0000256" key="8">
    <source>
        <dbReference type="ARBA" id="ARBA00023295"/>
    </source>
</evidence>
<dbReference type="CDD" id="cd05297">
    <property type="entry name" value="GH4_alpha_glucosidase_galactosidase"/>
    <property type="match status" value="1"/>
</dbReference>
<evidence type="ECO:0000256" key="6">
    <source>
        <dbReference type="ARBA" id="ARBA00023211"/>
    </source>
</evidence>
<dbReference type="InterPro" id="IPR001088">
    <property type="entry name" value="Glyco_hydro_4"/>
</dbReference>
<evidence type="ECO:0000256" key="7">
    <source>
        <dbReference type="ARBA" id="ARBA00023277"/>
    </source>
</evidence>
<dbReference type="SUPFAM" id="SSF51735">
    <property type="entry name" value="NAD(P)-binding Rossmann-fold domains"/>
    <property type="match status" value="1"/>
</dbReference>